<keyword evidence="2 7" id="KW-0479">Metal-binding</keyword>
<accession>R4FMI6</accession>
<comment type="cofactor">
    <cofactor evidence="7">
        <name>Cu cation</name>
        <dbReference type="ChEBI" id="CHEBI:23378"/>
    </cofactor>
    <text evidence="7">Binds 1 copper ion per subunit.</text>
</comment>
<keyword evidence="8" id="KW-0732">Signal</keyword>
<comment type="function">
    <text evidence="7">Destroys radicals which are normally produced within the cells and which are toxic to biological systems.</text>
</comment>
<proteinExistence type="evidence at transcript level"/>
<dbReference type="EC" id="1.15.1.1" evidence="7"/>
<comment type="cofactor">
    <cofactor evidence="7">
        <name>Zn(2+)</name>
        <dbReference type="ChEBI" id="CHEBI:29105"/>
    </cofactor>
    <text evidence="7">Binds 1 zinc ion per subunit.</text>
</comment>
<evidence type="ECO:0000256" key="2">
    <source>
        <dbReference type="ARBA" id="ARBA00022723"/>
    </source>
</evidence>
<evidence type="ECO:0000256" key="3">
    <source>
        <dbReference type="ARBA" id="ARBA00022833"/>
    </source>
</evidence>
<evidence type="ECO:0000256" key="8">
    <source>
        <dbReference type="SAM" id="SignalP"/>
    </source>
</evidence>
<dbReference type="InParanoid" id="R4FMI6"/>
<dbReference type="PANTHER" id="PTHR10003">
    <property type="entry name" value="SUPEROXIDE DISMUTASE CU-ZN -RELATED"/>
    <property type="match status" value="1"/>
</dbReference>
<keyword evidence="5 7" id="KW-0560">Oxidoreductase</keyword>
<sequence length="201" mass="21206">MCRQILCVAILFSVAWAQERRAIVVLRGEDPRIFGNVTFHQKYNVVAITGTIVGLSEGKHGFHVHEFGNLSGGCASTGSHFNPYKKSHGAPTDAERHVGDLGNILANQEGIATISMADNVIQLMGPNNIIGRAVVVHSGVDDLGKGGNAESLKTGNAGSRVVCGVIGTLDQEASSVSSLYLAPFFVLVPSFLLSLHNAITV</sequence>
<dbReference type="GO" id="GO:0004784">
    <property type="term" value="F:superoxide dismutase activity"/>
    <property type="evidence" value="ECO:0007669"/>
    <property type="project" value="UniProtKB-EC"/>
</dbReference>
<keyword evidence="3 7" id="KW-0862">Zinc</keyword>
<feature type="chain" id="PRO_5014108751" description="Superoxide dismutase [Cu-Zn]" evidence="8">
    <location>
        <begin position="18"/>
        <end position="201"/>
    </location>
</feature>
<evidence type="ECO:0000256" key="4">
    <source>
        <dbReference type="ARBA" id="ARBA00022862"/>
    </source>
</evidence>
<evidence type="ECO:0000313" key="10">
    <source>
        <dbReference type="EMBL" id="JAA75806.1"/>
    </source>
</evidence>
<dbReference type="EnsemblMetazoa" id="RPRC011796-RA">
    <property type="protein sequence ID" value="RPRC011796-PA"/>
    <property type="gene ID" value="RPRC011796"/>
</dbReference>
<evidence type="ECO:0000256" key="7">
    <source>
        <dbReference type="RuleBase" id="RU000393"/>
    </source>
</evidence>
<evidence type="ECO:0000256" key="5">
    <source>
        <dbReference type="ARBA" id="ARBA00023002"/>
    </source>
</evidence>
<reference evidence="12" key="2">
    <citation type="submission" date="2015-04" db="EMBL/GenBank/DDBJ databases">
        <authorList>
            <person name="Wilson R.K."/>
            <person name="Warren W."/>
            <person name="Dotson E."/>
            <person name="Oliveira P.L."/>
        </authorList>
    </citation>
    <scope>NUCLEOTIDE SEQUENCE</scope>
</reference>
<dbReference type="InterPro" id="IPR018152">
    <property type="entry name" value="SOD_Cu/Zn_BS"/>
</dbReference>
<feature type="signal peptide" evidence="8">
    <location>
        <begin position="1"/>
        <end position="17"/>
    </location>
</feature>
<dbReference type="STRING" id="13249.R4FMI6"/>
<dbReference type="InterPro" id="IPR024134">
    <property type="entry name" value="SOD_Cu/Zn_/chaperone"/>
</dbReference>
<keyword evidence="12" id="KW-1185">Reference proteome</keyword>
<dbReference type="EMBL" id="GAHY01001704">
    <property type="protein sequence ID" value="JAA75806.1"/>
    <property type="molecule type" value="mRNA"/>
</dbReference>
<dbReference type="EMBL" id="ACPB03027191">
    <property type="status" value="NOT_ANNOTATED_CDS"/>
    <property type="molecule type" value="Genomic_DNA"/>
</dbReference>
<protein>
    <recommendedName>
        <fullName evidence="7">Superoxide dismutase [Cu-Zn]</fullName>
        <ecNumber evidence="7">1.15.1.1</ecNumber>
    </recommendedName>
</protein>
<dbReference type="FunFam" id="2.60.40.200:FF:000001">
    <property type="entry name" value="Superoxide dismutase [Cu-Zn]"/>
    <property type="match status" value="1"/>
</dbReference>
<reference evidence="10" key="1">
    <citation type="submission" date="2013-04" db="EMBL/GenBank/DDBJ databases">
        <title>An insight into the transcriptome of the digestive tract of the blood sucking bug, Rhodnius prolixus.</title>
        <authorList>
            <person name="Ribeiro J.M.C."/>
            <person name="Genta F.A."/>
            <person name="Sorgine M.H.F."/>
            <person name="Paiva-Silva G.O."/>
            <person name="Majerowicz D."/>
            <person name="Medeiros M."/>
            <person name="Koerich L."/>
            <person name="Terra W.R."/>
            <person name="Ferreira C."/>
            <person name="Pimentel A.C."/>
            <person name="Bisch P.M."/>
            <person name="Diniz M.M.P."/>
            <person name="Nascimento R."/>
            <person name="Salmon D."/>
            <person name="Silber A.M."/>
            <person name="Alves M."/>
            <person name="Oliveira M.F."/>
            <person name="Gondim K.C."/>
            <person name="Silva Neto M.A.C."/>
            <person name="Atella G.C."/>
            <person name="Araujo H."/>
            <person name="Dias F.S."/>
            <person name="Polycarpo C.R."/>
            <person name="Fampa P."/>
            <person name="Melo A.C."/>
            <person name="Tanaka A.S."/>
            <person name="Balczun C."/>
            <person name="Oliveira J.H.M."/>
            <person name="Goncalves R."/>
            <person name="Lazoski C."/>
            <person name="Pereira M.A."/>
            <person name="Rivera-Pomar R."/>
            <person name="Diambra L."/>
            <person name="Schaub G.A."/>
            <person name="Garcia E.S."/>
            <person name="Azambuja P."/>
            <person name="Braz G.R.C."/>
            <person name="Oliveira P.L."/>
        </authorList>
    </citation>
    <scope>NUCLEOTIDE SEQUENCE</scope>
</reference>
<dbReference type="CDD" id="cd00305">
    <property type="entry name" value="Cu-Zn_Superoxide_Dismutase"/>
    <property type="match status" value="1"/>
</dbReference>
<evidence type="ECO:0000259" key="9">
    <source>
        <dbReference type="Pfam" id="PF00080"/>
    </source>
</evidence>
<dbReference type="GeneID" id="141453718"/>
<dbReference type="InterPro" id="IPR001424">
    <property type="entry name" value="SOD_Cu_Zn_dom"/>
</dbReference>
<dbReference type="AlphaFoldDB" id="R4FMI6"/>
<dbReference type="Gene3D" id="2.60.40.200">
    <property type="entry name" value="Superoxide dismutase, copper/zinc binding domain"/>
    <property type="match status" value="1"/>
</dbReference>
<reference evidence="11" key="3">
    <citation type="submission" date="2015-05" db="UniProtKB">
        <authorList>
            <consortium name="EnsemblMetazoa"/>
        </authorList>
    </citation>
    <scope>IDENTIFICATION</scope>
</reference>
<organism evidence="10">
    <name type="scientific">Rhodnius prolixus</name>
    <name type="common">Triatomid bug</name>
    <dbReference type="NCBI Taxonomy" id="13249"/>
    <lineage>
        <taxon>Eukaryota</taxon>
        <taxon>Metazoa</taxon>
        <taxon>Ecdysozoa</taxon>
        <taxon>Arthropoda</taxon>
        <taxon>Hexapoda</taxon>
        <taxon>Insecta</taxon>
        <taxon>Pterygota</taxon>
        <taxon>Neoptera</taxon>
        <taxon>Paraneoptera</taxon>
        <taxon>Hemiptera</taxon>
        <taxon>Heteroptera</taxon>
        <taxon>Panheteroptera</taxon>
        <taxon>Cimicomorpha</taxon>
        <taxon>Reduviidae</taxon>
        <taxon>Triatominae</taxon>
        <taxon>Rhodnius</taxon>
    </lineage>
</organism>
<dbReference type="PROSITE" id="PS00332">
    <property type="entry name" value="SOD_CU_ZN_2"/>
    <property type="match status" value="1"/>
</dbReference>
<comment type="similarity">
    <text evidence="1 7">Belongs to the Cu-Zn superoxide dismutase family.</text>
</comment>
<evidence type="ECO:0000256" key="6">
    <source>
        <dbReference type="ARBA" id="ARBA00023008"/>
    </source>
</evidence>
<dbReference type="GO" id="GO:0005507">
    <property type="term" value="F:copper ion binding"/>
    <property type="evidence" value="ECO:0007669"/>
    <property type="project" value="InterPro"/>
</dbReference>
<evidence type="ECO:0000313" key="12">
    <source>
        <dbReference type="Proteomes" id="UP000015103"/>
    </source>
</evidence>
<dbReference type="PRINTS" id="PR00068">
    <property type="entry name" value="CUZNDISMTASE"/>
</dbReference>
<dbReference type="Proteomes" id="UP000015103">
    <property type="component" value="Unassembled WGS sequence"/>
</dbReference>
<dbReference type="Pfam" id="PF00080">
    <property type="entry name" value="Sod_Cu"/>
    <property type="match status" value="1"/>
</dbReference>
<dbReference type="RefSeq" id="XP_073983359.1">
    <property type="nucleotide sequence ID" value="XM_074127258.1"/>
</dbReference>
<evidence type="ECO:0000256" key="1">
    <source>
        <dbReference type="ARBA" id="ARBA00010457"/>
    </source>
</evidence>
<dbReference type="InterPro" id="IPR036423">
    <property type="entry name" value="SOD-like_Cu/Zn_dom_sf"/>
</dbReference>
<dbReference type="HOGENOM" id="CLU_056632_4_0_1"/>
<evidence type="ECO:0000313" key="11">
    <source>
        <dbReference type="EnsemblMetazoa" id="RPRC011796-PA"/>
    </source>
</evidence>
<dbReference type="eggNOG" id="KOG0441">
    <property type="taxonomic scope" value="Eukaryota"/>
</dbReference>
<name>R4FMI6_RHOPR</name>
<dbReference type="VEuPathDB" id="VectorBase:RPRC011796"/>
<dbReference type="OMA" id="DNKDHGH"/>
<keyword evidence="6 7" id="KW-0186">Copper</keyword>
<feature type="domain" description="Superoxide dismutase copper/zinc binding" evidence="9">
    <location>
        <begin position="35"/>
        <end position="166"/>
    </location>
</feature>
<dbReference type="SUPFAM" id="SSF49329">
    <property type="entry name" value="Cu,Zn superoxide dismutase-like"/>
    <property type="match status" value="1"/>
</dbReference>
<comment type="catalytic activity">
    <reaction evidence="7">
        <text>2 superoxide + 2 H(+) = H2O2 + O2</text>
        <dbReference type="Rhea" id="RHEA:20696"/>
        <dbReference type="ChEBI" id="CHEBI:15378"/>
        <dbReference type="ChEBI" id="CHEBI:15379"/>
        <dbReference type="ChEBI" id="CHEBI:16240"/>
        <dbReference type="ChEBI" id="CHEBI:18421"/>
        <dbReference type="EC" id="1.15.1.1"/>
    </reaction>
</comment>
<keyword evidence="4" id="KW-0049">Antioxidant</keyword>